<dbReference type="GO" id="GO:0055085">
    <property type="term" value="P:transmembrane transport"/>
    <property type="evidence" value="ECO:0007669"/>
    <property type="project" value="InterPro"/>
</dbReference>
<proteinExistence type="inferred from homology"/>
<dbReference type="Pfam" id="PF00528">
    <property type="entry name" value="BPD_transp_1"/>
    <property type="match status" value="1"/>
</dbReference>
<dbReference type="InterPro" id="IPR035906">
    <property type="entry name" value="MetI-like_sf"/>
</dbReference>
<evidence type="ECO:0000256" key="7">
    <source>
        <dbReference type="RuleBase" id="RU363032"/>
    </source>
</evidence>
<sequence length="246" mass="27374">MAAATWRLLSFVSLLACWQVVVIFWQPQLLPSPVDIAERVWLEGVSGSLLANLLATMQRVGLSFLFAMLLGVPLGLWMAYSRRADLLLDGINTIFMNIPALVVIILCFLWLGLNEKAAVAAVVINKIPVIVVTMREGGKAIDFKLMAVARAFNLSRRRTLIDVYFPQLYPYLLAATRAGLALVWKIVLVAELIGCSNGVGFQLGIYFQYFDIAGILAYTFAFVGIVLISEAGLIRRWESSVMRWRT</sequence>
<dbReference type="CDD" id="cd06261">
    <property type="entry name" value="TM_PBP2"/>
    <property type="match status" value="1"/>
</dbReference>
<comment type="subcellular location">
    <subcellularLocation>
        <location evidence="1 7">Cell membrane</location>
        <topology evidence="1 7">Multi-pass membrane protein</topology>
    </subcellularLocation>
</comment>
<organism evidence="9 10">
    <name type="scientific">Zhongshania marina</name>
    <dbReference type="NCBI Taxonomy" id="2304603"/>
    <lineage>
        <taxon>Bacteria</taxon>
        <taxon>Pseudomonadati</taxon>
        <taxon>Pseudomonadota</taxon>
        <taxon>Gammaproteobacteria</taxon>
        <taxon>Cellvibrionales</taxon>
        <taxon>Spongiibacteraceae</taxon>
        <taxon>Zhongshania</taxon>
    </lineage>
</organism>
<keyword evidence="5 7" id="KW-1133">Transmembrane helix</keyword>
<dbReference type="EMBL" id="PQGG01000009">
    <property type="protein sequence ID" value="POP54021.1"/>
    <property type="molecule type" value="Genomic_DNA"/>
</dbReference>
<evidence type="ECO:0000256" key="4">
    <source>
        <dbReference type="ARBA" id="ARBA00022692"/>
    </source>
</evidence>
<comment type="caution">
    <text evidence="9">The sequence shown here is derived from an EMBL/GenBank/DDBJ whole genome shotgun (WGS) entry which is preliminary data.</text>
</comment>
<gene>
    <name evidence="9" type="ORF">C0068_04060</name>
</gene>
<comment type="similarity">
    <text evidence="7">Belongs to the binding-protein-dependent transport system permease family.</text>
</comment>
<dbReference type="PANTHER" id="PTHR30151">
    <property type="entry name" value="ALKANE SULFONATE ABC TRANSPORTER-RELATED, MEMBRANE SUBUNIT"/>
    <property type="match status" value="1"/>
</dbReference>
<protein>
    <submittedName>
        <fullName evidence="9">ABC transporter permease</fullName>
    </submittedName>
</protein>
<dbReference type="PANTHER" id="PTHR30151:SF38">
    <property type="entry name" value="ALIPHATIC SULFONATES TRANSPORT PERMEASE PROTEIN SSUC-RELATED"/>
    <property type="match status" value="1"/>
</dbReference>
<evidence type="ECO:0000313" key="9">
    <source>
        <dbReference type="EMBL" id="POP54021.1"/>
    </source>
</evidence>
<dbReference type="Gene3D" id="1.10.3720.10">
    <property type="entry name" value="MetI-like"/>
    <property type="match status" value="1"/>
</dbReference>
<dbReference type="RefSeq" id="WP_103683220.1">
    <property type="nucleotide sequence ID" value="NZ_PQGG01000009.1"/>
</dbReference>
<keyword evidence="6 7" id="KW-0472">Membrane</keyword>
<feature type="transmembrane region" description="Helical" evidence="7">
    <location>
        <begin position="60"/>
        <end position="79"/>
    </location>
</feature>
<evidence type="ECO:0000259" key="8">
    <source>
        <dbReference type="PROSITE" id="PS50928"/>
    </source>
</evidence>
<feature type="transmembrane region" description="Helical" evidence="7">
    <location>
        <begin position="91"/>
        <end position="111"/>
    </location>
</feature>
<evidence type="ECO:0000313" key="10">
    <source>
        <dbReference type="Proteomes" id="UP000237222"/>
    </source>
</evidence>
<feature type="domain" description="ABC transmembrane type-1" evidence="8">
    <location>
        <begin position="53"/>
        <end position="233"/>
    </location>
</feature>
<reference evidence="9" key="1">
    <citation type="submission" date="2018-01" db="EMBL/GenBank/DDBJ databases">
        <authorList>
            <person name="Yu X.-D."/>
        </authorList>
    </citation>
    <scope>NUCLEOTIDE SEQUENCE</scope>
    <source>
        <strain evidence="9">ZX-21</strain>
    </source>
</reference>
<evidence type="ECO:0000256" key="6">
    <source>
        <dbReference type="ARBA" id="ARBA00023136"/>
    </source>
</evidence>
<name>A0A2S4HJX6_9GAMM</name>
<keyword evidence="2 7" id="KW-0813">Transport</keyword>
<evidence type="ECO:0000256" key="1">
    <source>
        <dbReference type="ARBA" id="ARBA00004651"/>
    </source>
</evidence>
<dbReference type="Proteomes" id="UP000237222">
    <property type="component" value="Unassembled WGS sequence"/>
</dbReference>
<evidence type="ECO:0000256" key="5">
    <source>
        <dbReference type="ARBA" id="ARBA00022989"/>
    </source>
</evidence>
<feature type="transmembrane region" description="Helical" evidence="7">
    <location>
        <begin position="186"/>
        <end position="209"/>
    </location>
</feature>
<dbReference type="InterPro" id="IPR000515">
    <property type="entry name" value="MetI-like"/>
</dbReference>
<feature type="transmembrane region" description="Helical" evidence="7">
    <location>
        <begin position="215"/>
        <end position="234"/>
    </location>
</feature>
<evidence type="ECO:0000256" key="3">
    <source>
        <dbReference type="ARBA" id="ARBA00022475"/>
    </source>
</evidence>
<keyword evidence="4 7" id="KW-0812">Transmembrane</keyword>
<dbReference type="PROSITE" id="PS50928">
    <property type="entry name" value="ABC_TM1"/>
    <property type="match status" value="1"/>
</dbReference>
<dbReference type="GO" id="GO:0005886">
    <property type="term" value="C:plasma membrane"/>
    <property type="evidence" value="ECO:0007669"/>
    <property type="project" value="UniProtKB-SubCell"/>
</dbReference>
<dbReference type="AlphaFoldDB" id="A0A2S4HJX6"/>
<keyword evidence="3" id="KW-1003">Cell membrane</keyword>
<dbReference type="OrthoDB" id="5298727at2"/>
<dbReference type="SUPFAM" id="SSF161098">
    <property type="entry name" value="MetI-like"/>
    <property type="match status" value="1"/>
</dbReference>
<accession>A0A2S4HJX6</accession>
<evidence type="ECO:0000256" key="2">
    <source>
        <dbReference type="ARBA" id="ARBA00022448"/>
    </source>
</evidence>